<dbReference type="SUPFAM" id="SSF46689">
    <property type="entry name" value="Homeodomain-like"/>
    <property type="match status" value="2"/>
</dbReference>
<sequence length="368" mass="38993">MQAASGLFAAHGFAQVSMADIAGTLDVGPSSLYRHFANKYDLLREVVSASVGAVGRVTEASDLDEVIAIGSLGAATDRNAAILWQREAGNLDAADRIALGTELVTAVGALATMVNDRRPTLSSDNATLLAWAIIAVFGSTGMHRSSLPRNDFASQLASAARAVCDVELGTTTASPKLTPPDESSLSTREVLLTQAIRLFGERGYAAVSTNDIGRAAGTSGPNLYKHFPSKADVLAAIATRAGEYRRRGVVEALAGVDNATDRLARLLHAHITFAVEQRDLMRVLTGELHQLPDPQRKGARQAQRDYLKLWAQALVDARPDLTPARARIIVPAALAVADDAARTGQIASRLDLPNRLTEICWAVLKSGG</sequence>
<protein>
    <submittedName>
        <fullName evidence="6">Putative TetR family transcriptional regulator</fullName>
    </submittedName>
</protein>
<feature type="DNA-binding region" description="H-T-H motif" evidence="4">
    <location>
        <begin position="17"/>
        <end position="36"/>
    </location>
</feature>
<dbReference type="GO" id="GO:0003700">
    <property type="term" value="F:DNA-binding transcription factor activity"/>
    <property type="evidence" value="ECO:0007669"/>
    <property type="project" value="TreeGrafter"/>
</dbReference>
<dbReference type="Proteomes" id="UP000035034">
    <property type="component" value="Unassembled WGS sequence"/>
</dbReference>
<feature type="domain" description="HTH tetR-type" evidence="5">
    <location>
        <begin position="185"/>
        <end position="245"/>
    </location>
</feature>
<keyword evidence="1" id="KW-0805">Transcription regulation</keyword>
<dbReference type="PANTHER" id="PTHR30055">
    <property type="entry name" value="HTH-TYPE TRANSCRIPTIONAL REGULATOR RUTR"/>
    <property type="match status" value="1"/>
</dbReference>
<evidence type="ECO:0000259" key="5">
    <source>
        <dbReference type="PROSITE" id="PS50977"/>
    </source>
</evidence>
<dbReference type="SUPFAM" id="SSF48498">
    <property type="entry name" value="Tetracyclin repressor-like, C-terminal domain"/>
    <property type="match status" value="1"/>
</dbReference>
<dbReference type="Pfam" id="PF00440">
    <property type="entry name" value="TetR_N"/>
    <property type="match status" value="2"/>
</dbReference>
<evidence type="ECO:0000256" key="1">
    <source>
        <dbReference type="ARBA" id="ARBA00023015"/>
    </source>
</evidence>
<accession>H0QVM7</accession>
<keyword evidence="7" id="KW-1185">Reference proteome</keyword>
<dbReference type="InterPro" id="IPR001647">
    <property type="entry name" value="HTH_TetR"/>
</dbReference>
<reference evidence="6 7" key="1">
    <citation type="submission" date="2011-12" db="EMBL/GenBank/DDBJ databases">
        <title>Whole genome shotgun sequence of Gordonia effusa NBRC 100432.</title>
        <authorList>
            <person name="Yoshida I."/>
            <person name="Takarada H."/>
            <person name="Hosoyama A."/>
            <person name="Tsuchikane K."/>
            <person name="Katsumata H."/>
            <person name="Yamazaki S."/>
            <person name="Fujita N."/>
        </authorList>
    </citation>
    <scope>NUCLEOTIDE SEQUENCE [LARGE SCALE GENOMIC DNA]</scope>
    <source>
        <strain evidence="6 7">NBRC 100432</strain>
    </source>
</reference>
<dbReference type="GO" id="GO:0000976">
    <property type="term" value="F:transcription cis-regulatory region binding"/>
    <property type="evidence" value="ECO:0007669"/>
    <property type="project" value="TreeGrafter"/>
</dbReference>
<evidence type="ECO:0000313" key="6">
    <source>
        <dbReference type="EMBL" id="GAB16878.1"/>
    </source>
</evidence>
<dbReference type="PROSITE" id="PS50977">
    <property type="entry name" value="HTH_TETR_2"/>
    <property type="match status" value="2"/>
</dbReference>
<dbReference type="PRINTS" id="PR00455">
    <property type="entry name" value="HTHTETR"/>
</dbReference>
<evidence type="ECO:0000256" key="3">
    <source>
        <dbReference type="ARBA" id="ARBA00023163"/>
    </source>
</evidence>
<dbReference type="InterPro" id="IPR041490">
    <property type="entry name" value="KstR2_TetR_C"/>
</dbReference>
<proteinExistence type="predicted"/>
<comment type="caution">
    <text evidence="6">The sequence shown here is derived from an EMBL/GenBank/DDBJ whole genome shotgun (WGS) entry which is preliminary data.</text>
</comment>
<evidence type="ECO:0000313" key="7">
    <source>
        <dbReference type="Proteomes" id="UP000035034"/>
    </source>
</evidence>
<organism evidence="6 7">
    <name type="scientific">Gordonia effusa NBRC 100432</name>
    <dbReference type="NCBI Taxonomy" id="1077974"/>
    <lineage>
        <taxon>Bacteria</taxon>
        <taxon>Bacillati</taxon>
        <taxon>Actinomycetota</taxon>
        <taxon>Actinomycetes</taxon>
        <taxon>Mycobacteriales</taxon>
        <taxon>Gordoniaceae</taxon>
        <taxon>Gordonia</taxon>
    </lineage>
</organism>
<dbReference type="AlphaFoldDB" id="H0QVM7"/>
<evidence type="ECO:0000256" key="2">
    <source>
        <dbReference type="ARBA" id="ARBA00023125"/>
    </source>
</evidence>
<dbReference type="InterPro" id="IPR036271">
    <property type="entry name" value="Tet_transcr_reg_TetR-rel_C_sf"/>
</dbReference>
<name>H0QVM7_9ACTN</name>
<dbReference type="Gene3D" id="1.10.10.60">
    <property type="entry name" value="Homeodomain-like"/>
    <property type="match status" value="2"/>
</dbReference>
<dbReference type="InterPro" id="IPR050109">
    <property type="entry name" value="HTH-type_TetR-like_transc_reg"/>
</dbReference>
<dbReference type="eggNOG" id="COG1309">
    <property type="taxonomic scope" value="Bacteria"/>
</dbReference>
<feature type="DNA-binding region" description="H-T-H motif" evidence="4">
    <location>
        <begin position="208"/>
        <end position="227"/>
    </location>
</feature>
<keyword evidence="3" id="KW-0804">Transcription</keyword>
<dbReference type="Pfam" id="PF17932">
    <property type="entry name" value="TetR_C_24"/>
    <property type="match status" value="1"/>
</dbReference>
<dbReference type="EMBL" id="BAEH01000016">
    <property type="protein sequence ID" value="GAB16878.1"/>
    <property type="molecule type" value="Genomic_DNA"/>
</dbReference>
<dbReference type="PANTHER" id="PTHR30055:SF234">
    <property type="entry name" value="HTH-TYPE TRANSCRIPTIONAL REGULATOR BETI"/>
    <property type="match status" value="1"/>
</dbReference>
<keyword evidence="2 4" id="KW-0238">DNA-binding</keyword>
<dbReference type="Gene3D" id="1.10.357.10">
    <property type="entry name" value="Tetracycline Repressor, domain 2"/>
    <property type="match status" value="2"/>
</dbReference>
<feature type="domain" description="HTH tetR-type" evidence="5">
    <location>
        <begin position="1"/>
        <end position="54"/>
    </location>
</feature>
<dbReference type="InterPro" id="IPR009057">
    <property type="entry name" value="Homeodomain-like_sf"/>
</dbReference>
<evidence type="ECO:0000256" key="4">
    <source>
        <dbReference type="PROSITE-ProRule" id="PRU00335"/>
    </source>
</evidence>
<dbReference type="STRING" id="1077974.GOEFS_016_00040"/>
<gene>
    <name evidence="6" type="ORF">GOEFS_016_00040</name>
</gene>